<sequence length="249" mass="28112">MSVRYIYGITGAGVELPADLRGLGDRPVEPVAHRDCAVLASELDADRPIGTREDLLAHERVLERLARDEVTVLPFRFGAVLPDRDSVLGELLEPNHDEFAAELAQLEGMVQLTLKGKYVEETVLGEVMRERPEIVERREALKTVPEDAAYYDRIQLGEMIAQSLEDKARGDAEYALDRLARHAERTIAHPPRRSEEILDAAFLVRRDRRAEFDRAVDELGQEWNGRVRLRLLGPLPPYDFTGHAEERGG</sequence>
<keyword evidence="5" id="KW-1185">Reference proteome</keyword>
<dbReference type="PANTHER" id="PTHR36852:SF1">
    <property type="entry name" value="PROTEIN GVPL 2"/>
    <property type="match status" value="1"/>
</dbReference>
<comment type="caution">
    <text evidence="4">The sequence shown here is derived from an EMBL/GenBank/DDBJ whole genome shotgun (WGS) entry which is preliminary data.</text>
</comment>
<comment type="similarity">
    <text evidence="3">Belongs to the gas vesicle GvpF/GvpL family.</text>
</comment>
<dbReference type="PANTHER" id="PTHR36852">
    <property type="entry name" value="PROTEIN GVPL 2"/>
    <property type="match status" value="1"/>
</dbReference>
<dbReference type="EMBL" id="JACJII010000001">
    <property type="protein sequence ID" value="MBA9004020.1"/>
    <property type="molecule type" value="Genomic_DNA"/>
</dbReference>
<evidence type="ECO:0000256" key="3">
    <source>
        <dbReference type="ARBA" id="ARBA00035643"/>
    </source>
</evidence>
<dbReference type="Pfam" id="PF06386">
    <property type="entry name" value="GvpL_GvpF"/>
    <property type="match status" value="1"/>
</dbReference>
<reference evidence="4 5" key="1">
    <citation type="submission" date="2020-08" db="EMBL/GenBank/DDBJ databases">
        <title>Sequencing the genomes of 1000 actinobacteria strains.</title>
        <authorList>
            <person name="Klenk H.-P."/>
        </authorList>
    </citation>
    <scope>NUCLEOTIDE SEQUENCE [LARGE SCALE GENOMIC DNA]</scope>
    <source>
        <strain evidence="4 5">DSM 45823</strain>
    </source>
</reference>
<dbReference type="InterPro" id="IPR009430">
    <property type="entry name" value="GvpL/GvpF"/>
</dbReference>
<evidence type="ECO:0008006" key="6">
    <source>
        <dbReference type="Google" id="ProtNLM"/>
    </source>
</evidence>
<evidence type="ECO:0000256" key="1">
    <source>
        <dbReference type="ARBA" id="ARBA00022987"/>
    </source>
</evidence>
<dbReference type="RefSeq" id="WP_182705620.1">
    <property type="nucleotide sequence ID" value="NZ_JACJII010000001.1"/>
</dbReference>
<protein>
    <recommendedName>
        <fullName evidence="6">GvpL/GvpF family gas vesicle protein</fullName>
    </recommendedName>
</protein>
<dbReference type="Proteomes" id="UP000539313">
    <property type="component" value="Unassembled WGS sequence"/>
</dbReference>
<evidence type="ECO:0000313" key="4">
    <source>
        <dbReference type="EMBL" id="MBA9004020.1"/>
    </source>
</evidence>
<proteinExistence type="inferred from homology"/>
<name>A0A7W3R960_9ACTN</name>
<dbReference type="GO" id="GO:0031412">
    <property type="term" value="P:gas vesicle organization"/>
    <property type="evidence" value="ECO:0007669"/>
    <property type="project" value="InterPro"/>
</dbReference>
<organism evidence="4 5">
    <name type="scientific">Thermomonospora cellulosilytica</name>
    <dbReference type="NCBI Taxonomy" id="1411118"/>
    <lineage>
        <taxon>Bacteria</taxon>
        <taxon>Bacillati</taxon>
        <taxon>Actinomycetota</taxon>
        <taxon>Actinomycetes</taxon>
        <taxon>Streptosporangiales</taxon>
        <taxon>Thermomonosporaceae</taxon>
        <taxon>Thermomonospora</taxon>
    </lineage>
</organism>
<evidence type="ECO:0000256" key="2">
    <source>
        <dbReference type="ARBA" id="ARBA00035108"/>
    </source>
</evidence>
<dbReference type="AlphaFoldDB" id="A0A7W3R960"/>
<accession>A0A7W3R960</accession>
<dbReference type="GO" id="GO:0031411">
    <property type="term" value="C:gas vesicle"/>
    <property type="evidence" value="ECO:0007669"/>
    <property type="project" value="UniProtKB-SubCell"/>
</dbReference>
<keyword evidence="1" id="KW-0304">Gas vesicle</keyword>
<gene>
    <name evidence="4" type="ORF">HNR21_002902</name>
</gene>
<comment type="subcellular location">
    <subcellularLocation>
        <location evidence="2">Gas vesicle</location>
    </subcellularLocation>
</comment>
<evidence type="ECO:0000313" key="5">
    <source>
        <dbReference type="Proteomes" id="UP000539313"/>
    </source>
</evidence>